<dbReference type="Proteomes" id="UP000469424">
    <property type="component" value="Unassembled WGS sequence"/>
</dbReference>
<protein>
    <recommendedName>
        <fullName evidence="1">Hemerythrin-like domain-containing protein</fullName>
    </recommendedName>
</protein>
<dbReference type="AlphaFoldDB" id="A0A6N7X483"/>
<name>A0A6N7X483_9FIRM</name>
<dbReference type="Gene3D" id="1.20.120.520">
    <property type="entry name" value="nmb1532 protein domain like"/>
    <property type="match status" value="1"/>
</dbReference>
<dbReference type="PANTHER" id="PTHR39966:SF3">
    <property type="entry name" value="DUF438 DOMAIN-CONTAINING PROTEIN"/>
    <property type="match status" value="1"/>
</dbReference>
<comment type="caution">
    <text evidence="2">The sequence shown here is derived from an EMBL/GenBank/DDBJ whole genome shotgun (WGS) entry which is preliminary data.</text>
</comment>
<dbReference type="RefSeq" id="WP_154553863.1">
    <property type="nucleotide sequence ID" value="NZ_VUNA01000004.1"/>
</dbReference>
<dbReference type="Pfam" id="PF01814">
    <property type="entry name" value="Hemerythrin"/>
    <property type="match status" value="1"/>
</dbReference>
<dbReference type="InterPro" id="IPR012312">
    <property type="entry name" value="Hemerythrin-like"/>
</dbReference>
<evidence type="ECO:0000313" key="3">
    <source>
        <dbReference type="Proteomes" id="UP000469424"/>
    </source>
</evidence>
<proteinExistence type="predicted"/>
<evidence type="ECO:0000313" key="2">
    <source>
        <dbReference type="EMBL" id="MST70300.1"/>
    </source>
</evidence>
<feature type="domain" description="Hemerythrin-like" evidence="1">
    <location>
        <begin position="7"/>
        <end position="122"/>
    </location>
</feature>
<keyword evidence="3" id="KW-1185">Reference proteome</keyword>
<dbReference type="GO" id="GO:0005886">
    <property type="term" value="C:plasma membrane"/>
    <property type="evidence" value="ECO:0007669"/>
    <property type="project" value="TreeGrafter"/>
</dbReference>
<dbReference type="PANTHER" id="PTHR39966">
    <property type="entry name" value="BLL2471 PROTEIN-RELATED"/>
    <property type="match status" value="1"/>
</dbReference>
<sequence>MKKMNNLNILKLENAVLQKQIDVVRRNIRAGQNRDLTREEVEILRGVGEHYAKKWDVLYPMLKKGYGAAGWVKQMKMEEDEIVAELRSLVRFPDKEEWEEKVEAVLRKMERMIYEEDYMLYPNCLQFFRRGEGIWMNRSDRDGYANYRALRTKVVRYRRALQQRSFR</sequence>
<reference evidence="2 3" key="1">
    <citation type="submission" date="2019-08" db="EMBL/GenBank/DDBJ databases">
        <title>In-depth cultivation of the pig gut microbiome towards novel bacterial diversity and tailored functional studies.</title>
        <authorList>
            <person name="Wylensek D."/>
            <person name="Hitch T.C.A."/>
            <person name="Clavel T."/>
        </authorList>
    </citation>
    <scope>NUCLEOTIDE SEQUENCE [LARGE SCALE GENOMIC DNA]</scope>
    <source>
        <strain evidence="2 3">WCA-MUC-591-APC-4B</strain>
    </source>
</reference>
<dbReference type="EMBL" id="VUNA01000004">
    <property type="protein sequence ID" value="MST70300.1"/>
    <property type="molecule type" value="Genomic_DNA"/>
</dbReference>
<gene>
    <name evidence="2" type="ORF">FYJ65_02925</name>
</gene>
<evidence type="ECO:0000259" key="1">
    <source>
        <dbReference type="Pfam" id="PF01814"/>
    </source>
</evidence>
<organism evidence="2 3">
    <name type="scientific">Mogibacterium kristiansenii</name>
    <dbReference type="NCBI Taxonomy" id="2606708"/>
    <lineage>
        <taxon>Bacteria</taxon>
        <taxon>Bacillati</taxon>
        <taxon>Bacillota</taxon>
        <taxon>Clostridia</taxon>
        <taxon>Peptostreptococcales</taxon>
        <taxon>Anaerovoracaceae</taxon>
        <taxon>Mogibacterium</taxon>
    </lineage>
</organism>
<accession>A0A6N7X483</accession>